<accession>W7DBW3</accession>
<dbReference type="InterPro" id="IPR041289">
    <property type="entry name" value="Bact_RF_family3"/>
</dbReference>
<proteinExistence type="predicted"/>
<dbReference type="PATRIC" id="fig|1265816.5.peg.399"/>
<sequence>MTLKNLLKDVKERLLKDYEWREIEQLLKYIEEAEDHYDPSTNLDTAIFFISNVIFNEVKLPIMVQQNTISIGPHFETKKILRAIQQVEHYYVLALSRDEVRLVECLNDKPLLEIKNHDFPARNHIFQTHNIERYTMGHKNNYIKEFFKTVDYTLQKQLNQNPLPIVLAGVDRNIAFFKEIASKNDRFIGELLGGFITENGVDVLDIAKKAYPIVQKYIEEGHEDALNKLQTAESGSRLQVDLNAVYRSAIEGRLQTLFVEKDYYEAAEIEDHSVRIGSSVRESEYYVDDVVHVIIYHTLKYGGEVHFLPNDMIAKYGRLAATTRY</sequence>
<keyword evidence="2" id="KW-1185">Reference proteome</keyword>
<organism evidence="1 2">
    <name type="scientific">Listeria riparia FSL S10-1204</name>
    <dbReference type="NCBI Taxonomy" id="1265816"/>
    <lineage>
        <taxon>Bacteria</taxon>
        <taxon>Bacillati</taxon>
        <taxon>Bacillota</taxon>
        <taxon>Bacilli</taxon>
        <taxon>Bacillales</taxon>
        <taxon>Listeriaceae</taxon>
        <taxon>Listeria</taxon>
    </lineage>
</organism>
<evidence type="ECO:0000313" key="1">
    <source>
        <dbReference type="EMBL" id="EUJ46580.1"/>
    </source>
</evidence>
<dbReference type="Pfam" id="PF18845">
    <property type="entry name" value="baeRF_family3"/>
    <property type="match status" value="1"/>
</dbReference>
<reference evidence="1 2" key="1">
    <citation type="journal article" date="2014" name="Int. J. Syst. Evol. Microbiol.">
        <title>Listeria floridensis sp. nov., Listeria aquatica sp. nov., Listeria cornellensis sp. nov., Listeria riparia sp. nov. and Listeria grandensis sp. nov., from agricultural and natural environments.</title>
        <authorList>
            <person name="den Bakker H.C."/>
            <person name="Warchocki S."/>
            <person name="Wright E.M."/>
            <person name="Allred A.F."/>
            <person name="Ahlstrom C."/>
            <person name="Manuel C.S."/>
            <person name="Stasiewicz M.J."/>
            <person name="Burrell A."/>
            <person name="Roof S."/>
            <person name="Strawn L."/>
            <person name="Fortes E.D."/>
            <person name="Nightingale K.K."/>
            <person name="Kephart D."/>
            <person name="Wiedmann M."/>
        </authorList>
    </citation>
    <scope>NUCLEOTIDE SEQUENCE [LARGE SCALE GENOMIC DNA]</scope>
    <source>
        <strain evidence="1 2">FSL S10-1204</strain>
    </source>
</reference>
<gene>
    <name evidence="1" type="ORF">PRIP_02009</name>
</gene>
<name>W7DBW3_9LIST</name>
<comment type="caution">
    <text evidence="1">The sequence shown here is derived from an EMBL/GenBank/DDBJ whole genome shotgun (WGS) entry which is preliminary data.</text>
</comment>
<dbReference type="Proteomes" id="UP000019248">
    <property type="component" value="Unassembled WGS sequence"/>
</dbReference>
<dbReference type="EMBL" id="AODL01000003">
    <property type="protein sequence ID" value="EUJ46580.1"/>
    <property type="molecule type" value="Genomic_DNA"/>
</dbReference>
<evidence type="ECO:0000313" key="2">
    <source>
        <dbReference type="Proteomes" id="UP000019248"/>
    </source>
</evidence>
<dbReference type="AlphaFoldDB" id="W7DBW3"/>
<protein>
    <submittedName>
        <fullName evidence="1">Uncharacterized protein</fullName>
    </submittedName>
</protein>